<dbReference type="SUPFAM" id="SSF50978">
    <property type="entry name" value="WD40 repeat-like"/>
    <property type="match status" value="1"/>
</dbReference>
<protein>
    <recommendedName>
        <fullName evidence="10">Peptidase A1 domain-containing protein</fullName>
    </recommendedName>
</protein>
<comment type="caution">
    <text evidence="11">The sequence shown here is derived from an EMBL/GenBank/DDBJ whole genome shotgun (WGS) entry which is preliminary data.</text>
</comment>
<dbReference type="AlphaFoldDB" id="A0AAP0QS97"/>
<evidence type="ECO:0000256" key="2">
    <source>
        <dbReference type="ARBA" id="ARBA00022574"/>
    </source>
</evidence>
<dbReference type="FunFam" id="2.40.70.10:FF:000095">
    <property type="entry name" value="Aspartyl protease family protein"/>
    <property type="match status" value="1"/>
</dbReference>
<evidence type="ECO:0000256" key="8">
    <source>
        <dbReference type="ARBA" id="ARBA00025740"/>
    </source>
</evidence>
<gene>
    <name evidence="11" type="ORF">WN944_002923</name>
</gene>
<comment type="similarity">
    <text evidence="1">Belongs to the peptidase A1 family.</text>
</comment>
<evidence type="ECO:0000313" key="12">
    <source>
        <dbReference type="Proteomes" id="UP001428341"/>
    </source>
</evidence>
<keyword evidence="3" id="KW-0645">Protease</keyword>
<dbReference type="InterPro" id="IPR021109">
    <property type="entry name" value="Peptidase_aspartic_dom_sf"/>
</dbReference>
<keyword evidence="6" id="KW-0378">Hydrolase</keyword>
<name>A0AAP0QS97_9ROSI</name>
<dbReference type="InterPro" id="IPR036322">
    <property type="entry name" value="WD40_repeat_dom_sf"/>
</dbReference>
<feature type="transmembrane region" description="Helical" evidence="9">
    <location>
        <begin position="23"/>
        <end position="43"/>
    </location>
</feature>
<accession>A0AAP0QS97</accession>
<keyword evidence="7" id="KW-0325">Glycoprotein</keyword>
<keyword evidence="4" id="KW-0677">Repeat</keyword>
<dbReference type="Gene3D" id="2.40.70.10">
    <property type="entry name" value="Acid Proteases"/>
    <property type="match status" value="2"/>
</dbReference>
<dbReference type="GO" id="GO:0005576">
    <property type="term" value="C:extracellular region"/>
    <property type="evidence" value="ECO:0007669"/>
    <property type="project" value="TreeGrafter"/>
</dbReference>
<dbReference type="InterPro" id="IPR033121">
    <property type="entry name" value="PEPTIDASE_A1"/>
</dbReference>
<keyword evidence="9" id="KW-1133">Transmembrane helix</keyword>
<dbReference type="PANTHER" id="PTHR47967">
    <property type="entry name" value="OS07G0603500 PROTEIN-RELATED"/>
    <property type="match status" value="1"/>
</dbReference>
<dbReference type="GO" id="GO:0004190">
    <property type="term" value="F:aspartic-type endopeptidase activity"/>
    <property type="evidence" value="ECO:0007669"/>
    <property type="project" value="UniProtKB-KW"/>
</dbReference>
<dbReference type="PROSITE" id="PS51767">
    <property type="entry name" value="PEPTIDASE_A1"/>
    <property type="match status" value="1"/>
</dbReference>
<dbReference type="InterPro" id="IPR032799">
    <property type="entry name" value="TAXi_C"/>
</dbReference>
<evidence type="ECO:0000256" key="6">
    <source>
        <dbReference type="ARBA" id="ARBA00022801"/>
    </source>
</evidence>
<evidence type="ECO:0000256" key="1">
    <source>
        <dbReference type="ARBA" id="ARBA00007447"/>
    </source>
</evidence>
<dbReference type="SUPFAM" id="SSF50630">
    <property type="entry name" value="Acid proteases"/>
    <property type="match status" value="1"/>
</dbReference>
<dbReference type="PANTHER" id="PTHR47967:SF14">
    <property type="entry name" value="EUKARYOTIC ASPARTYL PROTEASE FAMILY PROTEIN"/>
    <property type="match status" value="1"/>
</dbReference>
<feature type="domain" description="Peptidase A1" evidence="10">
    <location>
        <begin position="471"/>
        <end position="813"/>
    </location>
</feature>
<evidence type="ECO:0000256" key="5">
    <source>
        <dbReference type="ARBA" id="ARBA00022750"/>
    </source>
</evidence>
<organism evidence="11 12">
    <name type="scientific">Citrus x changshan-huyou</name>
    <dbReference type="NCBI Taxonomy" id="2935761"/>
    <lineage>
        <taxon>Eukaryota</taxon>
        <taxon>Viridiplantae</taxon>
        <taxon>Streptophyta</taxon>
        <taxon>Embryophyta</taxon>
        <taxon>Tracheophyta</taxon>
        <taxon>Spermatophyta</taxon>
        <taxon>Magnoliopsida</taxon>
        <taxon>eudicotyledons</taxon>
        <taxon>Gunneridae</taxon>
        <taxon>Pentapetalae</taxon>
        <taxon>rosids</taxon>
        <taxon>malvids</taxon>
        <taxon>Sapindales</taxon>
        <taxon>Rutaceae</taxon>
        <taxon>Aurantioideae</taxon>
        <taxon>Citrus</taxon>
    </lineage>
</organism>
<evidence type="ECO:0000256" key="7">
    <source>
        <dbReference type="ARBA" id="ARBA00023180"/>
    </source>
</evidence>
<evidence type="ECO:0000313" key="11">
    <source>
        <dbReference type="EMBL" id="KAK9210552.1"/>
    </source>
</evidence>
<dbReference type="Pfam" id="PF14541">
    <property type="entry name" value="TAXi_C"/>
    <property type="match status" value="1"/>
</dbReference>
<dbReference type="InterPro" id="IPR051708">
    <property type="entry name" value="Plant_Aspart_Prot_A1"/>
</dbReference>
<evidence type="ECO:0000256" key="3">
    <source>
        <dbReference type="ARBA" id="ARBA00022670"/>
    </source>
</evidence>
<sequence>MSNQSSSYPVFFVSFNQDNRREIFFCFIVLVAVGAFSIVEMLYSSSLLAIVGAGEQPSLSPRRLCLFNTTTGTALRELNFLTSILAVRLNKKRLVIVLREKTYIYDANTLAILDTIDTVPNLKGLCAFSPSLNACFLAVPASTTKGSVLVYNVMELHSHCEIDAHQAPLAAIVLSSNGMYIATASEQGTIIRVFLVSEATKSYSFRRGTYPSTIFSLSFGQSMQFQDILVATSSSGSLHVFSLGFAINQRRGGRTSSILGSILPESVNEVLDPADHHVLHNAFPAGVKSSAVVRKVDNVSASSSSEFLAYRASVSVITYNGYFVEYIFSINNCWWDVNAYSKIVDWCVCTIADELKRLMWLLEINLVNQVENKHFGVALAVLYSLILASIAVAGTPTSSRPSRLIIELIHRDSVVSPHHDPNENAASRIQRAINISIARFAYLQAKVKSYSSNNIIDYQADVFPSKVFSLFFMNFSIGQPPIPQFTVMDTGSTLLWVQCRPCLDCSQQFGPIFDPSMSSSYADLPCYSEYCWYSPNVKCNFLNQCLYNQTYIRGPSASGVLATEQLIFKTSDEGKIRVQDVVFGCGHDNGKFEDRHLSGVFGLGFSRLSLVSQLGSTFSYCVGNLNDPYYFHNKLVLGHGARIEGDSTPLEVINGRYYITLEAISIGGKMLDIDPDIFTRKTWDNGGVIIDSGSSATWLVKAGYDALLHEVESLLDMWLTRYRFDSWTLCYRGTASRDLIGFPAVTFHFAGGAELVLDIDSLFFQRWPHAFCMAVLPSFVNGENYTSLSLIGMMAQQNYNVAYDIGGKKLAFERVDCELLDD</sequence>
<keyword evidence="5" id="KW-0064">Aspartyl protease</keyword>
<keyword evidence="9" id="KW-0472">Membrane</keyword>
<dbReference type="InterPro" id="IPR032861">
    <property type="entry name" value="TAXi_N"/>
</dbReference>
<evidence type="ECO:0000256" key="4">
    <source>
        <dbReference type="ARBA" id="ARBA00022737"/>
    </source>
</evidence>
<keyword evidence="2" id="KW-0853">WD repeat</keyword>
<dbReference type="InterPro" id="IPR015943">
    <property type="entry name" value="WD40/YVTN_repeat-like_dom_sf"/>
</dbReference>
<reference evidence="11 12" key="1">
    <citation type="submission" date="2024-05" db="EMBL/GenBank/DDBJ databases">
        <title>Haplotype-resolved chromosome-level genome assembly of Huyou (Citrus changshanensis).</title>
        <authorList>
            <person name="Miao C."/>
            <person name="Chen W."/>
            <person name="Wu Y."/>
            <person name="Wang L."/>
            <person name="Zhao S."/>
            <person name="Grierson D."/>
            <person name="Xu C."/>
            <person name="Chen K."/>
        </authorList>
    </citation>
    <scope>NUCLEOTIDE SEQUENCE [LARGE SCALE GENOMIC DNA]</scope>
    <source>
        <strain evidence="11">01-14</strain>
        <tissue evidence="11">Leaf</tissue>
    </source>
</reference>
<dbReference type="CDD" id="cd05476">
    <property type="entry name" value="pepsin_A_like_plant"/>
    <property type="match status" value="1"/>
</dbReference>
<evidence type="ECO:0000259" key="10">
    <source>
        <dbReference type="PROSITE" id="PS51767"/>
    </source>
</evidence>
<evidence type="ECO:0000256" key="9">
    <source>
        <dbReference type="SAM" id="Phobius"/>
    </source>
</evidence>
<proteinExistence type="inferred from homology"/>
<dbReference type="InterPro" id="IPR034161">
    <property type="entry name" value="Pepsin-like_plant"/>
</dbReference>
<dbReference type="FunFam" id="2.40.70.10:FF:000033">
    <property type="entry name" value="Aspartyl protease family protein"/>
    <property type="match status" value="1"/>
</dbReference>
<keyword evidence="9" id="KW-0812">Transmembrane</keyword>
<dbReference type="GO" id="GO:0006508">
    <property type="term" value="P:proteolysis"/>
    <property type="evidence" value="ECO:0007669"/>
    <property type="project" value="UniProtKB-KW"/>
</dbReference>
<dbReference type="InterPro" id="IPR048720">
    <property type="entry name" value="PROPPIN"/>
</dbReference>
<dbReference type="Pfam" id="PF21032">
    <property type="entry name" value="PROPPIN"/>
    <property type="match status" value="1"/>
</dbReference>
<comment type="similarity">
    <text evidence="8">Belongs to the WD repeat PROPPIN family.</text>
</comment>
<dbReference type="Pfam" id="PF14543">
    <property type="entry name" value="TAXi_N"/>
    <property type="match status" value="1"/>
</dbReference>
<keyword evidence="12" id="KW-1185">Reference proteome</keyword>
<dbReference type="Proteomes" id="UP001428341">
    <property type="component" value="Unassembled WGS sequence"/>
</dbReference>
<dbReference type="EMBL" id="JBCGBO010000004">
    <property type="protein sequence ID" value="KAK9210552.1"/>
    <property type="molecule type" value="Genomic_DNA"/>
</dbReference>
<dbReference type="Gene3D" id="2.130.10.10">
    <property type="entry name" value="YVTN repeat-like/Quinoprotein amine dehydrogenase"/>
    <property type="match status" value="1"/>
</dbReference>